<proteinExistence type="inferred from homology"/>
<protein>
    <submittedName>
        <fullName evidence="3">Asp23/Gls24 family envelope stress response protein</fullName>
    </submittedName>
</protein>
<evidence type="ECO:0000313" key="3">
    <source>
        <dbReference type="EMBL" id="MBS2547588.1"/>
    </source>
</evidence>
<dbReference type="RefSeq" id="WP_212009173.1">
    <property type="nucleotide sequence ID" value="NZ_JAAFYZ010000031.1"/>
</dbReference>
<dbReference type="PANTHER" id="PTHR34297">
    <property type="entry name" value="HYPOTHETICAL CYTOSOLIC PROTEIN-RELATED"/>
    <property type="match status" value="1"/>
</dbReference>
<sequence length="170" mass="17560">MTTTATERSTKSDGEKTEVVGQGRTLPAARAESAAPGAVEDRGKTTIADQVVAKIANLAAREVPGVHALGGGISRTLATARDRVTGSGAKAAGLTGGVKVEVGQLQAAVDLQLIVEYGVVITDVAAQVREDVVDAVERMTGLEVVEVNISVIDVRLLEEDDDQDGDGRVQ</sequence>
<accession>A0ABS5KNG6</accession>
<evidence type="ECO:0000256" key="1">
    <source>
        <dbReference type="ARBA" id="ARBA00005721"/>
    </source>
</evidence>
<comment type="caution">
    <text evidence="3">The sequence shown here is derived from an EMBL/GenBank/DDBJ whole genome shotgun (WGS) entry which is preliminary data.</text>
</comment>
<keyword evidence="4" id="KW-1185">Reference proteome</keyword>
<dbReference type="Pfam" id="PF03780">
    <property type="entry name" value="Asp23"/>
    <property type="match status" value="1"/>
</dbReference>
<dbReference type="Proteomes" id="UP000730482">
    <property type="component" value="Unassembled WGS sequence"/>
</dbReference>
<dbReference type="PANTHER" id="PTHR34297:SF3">
    <property type="entry name" value="ALKALINE SHOCK PROTEIN 23"/>
    <property type="match status" value="1"/>
</dbReference>
<reference evidence="3 4" key="1">
    <citation type="submission" date="2020-02" db="EMBL/GenBank/DDBJ databases">
        <title>Acidophilic actinobacteria isolated from forest soil.</title>
        <authorList>
            <person name="Golinska P."/>
        </authorList>
    </citation>
    <scope>NUCLEOTIDE SEQUENCE [LARGE SCALE GENOMIC DNA]</scope>
    <source>
        <strain evidence="3 4">NL8</strain>
    </source>
</reference>
<name>A0ABS5KNG6_9ACTN</name>
<feature type="compositionally biased region" description="Basic and acidic residues" evidence="2">
    <location>
        <begin position="8"/>
        <end position="18"/>
    </location>
</feature>
<dbReference type="EMBL" id="JAAFYZ010000031">
    <property type="protein sequence ID" value="MBS2547588.1"/>
    <property type="molecule type" value="Genomic_DNA"/>
</dbReference>
<feature type="region of interest" description="Disordered" evidence="2">
    <location>
        <begin position="1"/>
        <end position="42"/>
    </location>
</feature>
<comment type="similarity">
    <text evidence="1">Belongs to the asp23 family.</text>
</comment>
<organism evidence="3 4">
    <name type="scientific">Catenulispora pinistramenti</name>
    <dbReference type="NCBI Taxonomy" id="2705254"/>
    <lineage>
        <taxon>Bacteria</taxon>
        <taxon>Bacillati</taxon>
        <taxon>Actinomycetota</taxon>
        <taxon>Actinomycetes</taxon>
        <taxon>Catenulisporales</taxon>
        <taxon>Catenulisporaceae</taxon>
        <taxon>Catenulispora</taxon>
    </lineage>
</organism>
<feature type="compositionally biased region" description="Low complexity" evidence="2">
    <location>
        <begin position="28"/>
        <end position="38"/>
    </location>
</feature>
<evidence type="ECO:0000313" key="4">
    <source>
        <dbReference type="Proteomes" id="UP000730482"/>
    </source>
</evidence>
<evidence type="ECO:0000256" key="2">
    <source>
        <dbReference type="SAM" id="MobiDB-lite"/>
    </source>
</evidence>
<dbReference type="InterPro" id="IPR005531">
    <property type="entry name" value="Asp23"/>
</dbReference>
<gene>
    <name evidence="3" type="ORF">KGQ19_11965</name>
</gene>